<dbReference type="AlphaFoldDB" id="A0A520KXW3"/>
<dbReference type="GO" id="GO:0051536">
    <property type="term" value="F:iron-sulfur cluster binding"/>
    <property type="evidence" value="ECO:0007669"/>
    <property type="project" value="UniProtKB-KW"/>
</dbReference>
<dbReference type="InterPro" id="IPR010327">
    <property type="entry name" value="FldB/FldC_alpha/beta"/>
</dbReference>
<proteinExistence type="inferred from homology"/>
<evidence type="ECO:0000313" key="5">
    <source>
        <dbReference type="EMBL" id="RZN71500.1"/>
    </source>
</evidence>
<reference evidence="5 6" key="1">
    <citation type="journal article" date="2019" name="Nat. Microbiol.">
        <title>Wide diversity of methane and short-chain alkane metabolisms in uncultured archaea.</title>
        <authorList>
            <person name="Borrel G."/>
            <person name="Adam P.S."/>
            <person name="McKay L.J."/>
            <person name="Chen L.X."/>
            <person name="Sierra-Garcia I.N."/>
            <person name="Sieber C.M."/>
            <person name="Letourneur Q."/>
            <person name="Ghozlane A."/>
            <person name="Andersen G.L."/>
            <person name="Li W.J."/>
            <person name="Hallam S.J."/>
            <person name="Muyzer G."/>
            <person name="de Oliveira V.M."/>
            <person name="Inskeep W.P."/>
            <person name="Banfield J.F."/>
            <person name="Gribaldo S."/>
        </authorList>
    </citation>
    <scope>NUCLEOTIDE SEQUENCE [LARGE SCALE GENOMIC DNA]</scope>
    <source>
        <strain evidence="5">NM1b</strain>
    </source>
</reference>
<keyword evidence="2" id="KW-0479">Metal-binding</keyword>
<evidence type="ECO:0000313" key="6">
    <source>
        <dbReference type="Proteomes" id="UP000320766"/>
    </source>
</evidence>
<dbReference type="Gene3D" id="3.40.50.11900">
    <property type="match status" value="1"/>
</dbReference>
<evidence type="ECO:0000256" key="4">
    <source>
        <dbReference type="ARBA" id="ARBA00023014"/>
    </source>
</evidence>
<name>A0A520KXW3_9EURY</name>
<accession>A0A520KXW3</accession>
<protein>
    <submittedName>
        <fullName evidence="5">2-hydroxyacyl-CoA dehydratase</fullName>
    </submittedName>
</protein>
<dbReference type="Pfam" id="PF06050">
    <property type="entry name" value="HGD-D"/>
    <property type="match status" value="1"/>
</dbReference>
<evidence type="ECO:0000256" key="3">
    <source>
        <dbReference type="ARBA" id="ARBA00023004"/>
    </source>
</evidence>
<evidence type="ECO:0000256" key="1">
    <source>
        <dbReference type="ARBA" id="ARBA00005806"/>
    </source>
</evidence>
<dbReference type="EMBL" id="RXIL01000040">
    <property type="protein sequence ID" value="RZN71500.1"/>
    <property type="molecule type" value="Genomic_DNA"/>
</dbReference>
<dbReference type="PANTHER" id="PTHR30548:SF5">
    <property type="entry name" value="SUBUNIT OF OXYGEN-SENSITIVE 2-HYDROXYISOCAPROYL-COA DEHYDRATASE"/>
    <property type="match status" value="1"/>
</dbReference>
<dbReference type="Proteomes" id="UP000320766">
    <property type="component" value="Unassembled WGS sequence"/>
</dbReference>
<organism evidence="5 6">
    <name type="scientific">Candidatus Methanolliviera hydrocarbonicum</name>
    <dbReference type="NCBI Taxonomy" id="2491085"/>
    <lineage>
        <taxon>Archaea</taxon>
        <taxon>Methanobacteriati</taxon>
        <taxon>Methanobacteriota</taxon>
        <taxon>Candidatus Methanoliparia</taxon>
        <taxon>Candidatus Methanoliparales</taxon>
        <taxon>Candidatus Methanollivieraceae</taxon>
        <taxon>Candidatus Methanolliviera</taxon>
    </lineage>
</organism>
<dbReference type="Gene3D" id="3.40.50.11890">
    <property type="match status" value="1"/>
</dbReference>
<keyword evidence="4" id="KW-0411">Iron-sulfur</keyword>
<gene>
    <name evidence="5" type="ORF">EF807_02385</name>
</gene>
<comment type="caution">
    <text evidence="5">The sequence shown here is derived from an EMBL/GenBank/DDBJ whole genome shotgun (WGS) entry which is preliminary data.</text>
</comment>
<sequence length="374" mass="42632">MNEVDEKFYETYGKKTKIREYQGSGKKILGSFCSYTPEEIIHAAGLVPIRIFGERTDMEEVNTHVSSWICYYARRCLEDGLQGDYEFLDGIVSVTSDDTNMPMYSIWKKEVGANYAYLVQLPFAINETAIKFYTKILKKFKRSLEEFYSVKITDQRLKDSIKTYNRSRALLRELYDLRMSMSPKISASDTLKIMLASYSMLKEEFNDLLEGYIADLKESEPLNDEKIRVHVSGTVLHDVELLEIIEGCGVDIVSDDLCTGSRYFSFNVDETYEPIEALSRGYLSSKTTCMTCSRQGVYPLDERLSYIRDQVKASGADGVIILGDKGCDLCAYGLPTMRKELGKDIPILYLDVDFPLAAEQYKTRVEAFVESIKG</sequence>
<dbReference type="GO" id="GO:0046872">
    <property type="term" value="F:metal ion binding"/>
    <property type="evidence" value="ECO:0007669"/>
    <property type="project" value="UniProtKB-KW"/>
</dbReference>
<dbReference type="PANTHER" id="PTHR30548">
    <property type="entry name" value="2-HYDROXYGLUTARYL-COA DEHYDRATASE, D-COMPONENT-RELATED"/>
    <property type="match status" value="1"/>
</dbReference>
<comment type="similarity">
    <text evidence="1">Belongs to the FldB/FldC dehydratase alpha/beta subunit family.</text>
</comment>
<evidence type="ECO:0000256" key="2">
    <source>
        <dbReference type="ARBA" id="ARBA00022723"/>
    </source>
</evidence>
<dbReference type="Gene3D" id="1.20.1270.370">
    <property type="match status" value="1"/>
</dbReference>
<keyword evidence="3" id="KW-0408">Iron</keyword>